<dbReference type="EMBL" id="JTJC03000003">
    <property type="protein sequence ID" value="NHC35455.1"/>
    <property type="molecule type" value="Genomic_DNA"/>
</dbReference>
<name>A0A9X5E525_9CYAN</name>
<accession>A0A9X5E525</accession>
<comment type="caution">
    <text evidence="1">The sequence shown here is derived from an EMBL/GenBank/DDBJ whole genome shotgun (WGS) entry which is preliminary data.</text>
</comment>
<dbReference type="AlphaFoldDB" id="A0A9X5E525"/>
<protein>
    <submittedName>
        <fullName evidence="1">Uncharacterized protein</fullName>
    </submittedName>
</protein>
<reference evidence="1 2" key="1">
    <citation type="journal article" date="2015" name="Genome Announc.">
        <title>Draft Genome Sequence of the Terrestrial Cyanobacterium Scytonema millei VB511283, Isolated from Eastern India.</title>
        <authorList>
            <person name="Sen D."/>
            <person name="Chandrababunaidu M.M."/>
            <person name="Singh D."/>
            <person name="Sanghi N."/>
            <person name="Ghorai A."/>
            <person name="Mishra G.P."/>
            <person name="Madduluri M."/>
            <person name="Adhikary S.P."/>
            <person name="Tripathy S."/>
        </authorList>
    </citation>
    <scope>NUCLEOTIDE SEQUENCE [LARGE SCALE GENOMIC DNA]</scope>
    <source>
        <strain evidence="1 2">VB511283</strain>
    </source>
</reference>
<keyword evidence="2" id="KW-1185">Reference proteome</keyword>
<evidence type="ECO:0000313" key="2">
    <source>
        <dbReference type="Proteomes" id="UP000031532"/>
    </source>
</evidence>
<dbReference type="Proteomes" id="UP000031532">
    <property type="component" value="Unassembled WGS sequence"/>
</dbReference>
<evidence type="ECO:0000313" key="1">
    <source>
        <dbReference type="EMBL" id="NHC35455.1"/>
    </source>
</evidence>
<gene>
    <name evidence="1" type="ORF">QH73_0012430</name>
</gene>
<organism evidence="1 2">
    <name type="scientific">Scytonema millei VB511283</name>
    <dbReference type="NCBI Taxonomy" id="1245923"/>
    <lineage>
        <taxon>Bacteria</taxon>
        <taxon>Bacillati</taxon>
        <taxon>Cyanobacteriota</taxon>
        <taxon>Cyanophyceae</taxon>
        <taxon>Nostocales</taxon>
        <taxon>Scytonemataceae</taxon>
        <taxon>Scytonema</taxon>
    </lineage>
</organism>
<proteinExistence type="predicted"/>
<dbReference type="RefSeq" id="WP_165587686.1">
    <property type="nucleotide sequence ID" value="NZ_JTJC03000003.1"/>
</dbReference>
<sequence length="53" mass="6060">MSTPTCPCCSQTLLRHISAKGIYWFCPACYQEMPTLVTEVLARRNRELVTLKV</sequence>